<organism evidence="8 9">
    <name type="scientific">Vibrio algivorus</name>
    <dbReference type="NCBI Taxonomy" id="1667024"/>
    <lineage>
        <taxon>Bacteria</taxon>
        <taxon>Pseudomonadati</taxon>
        <taxon>Pseudomonadota</taxon>
        <taxon>Gammaproteobacteria</taxon>
        <taxon>Vibrionales</taxon>
        <taxon>Vibrionaceae</taxon>
        <taxon>Vibrio</taxon>
    </lineage>
</organism>
<dbReference type="InterPro" id="IPR053876">
    <property type="entry name" value="Phage_int_M"/>
</dbReference>
<dbReference type="RefSeq" id="WP_144387368.1">
    <property type="nucleotide sequence ID" value="NZ_CANNCB010000001.1"/>
</dbReference>
<accession>A0A557PFP9</accession>
<feature type="domain" description="Core-binding (CB)" evidence="7">
    <location>
        <begin position="105"/>
        <end position="186"/>
    </location>
</feature>
<dbReference type="PANTHER" id="PTHR30629">
    <property type="entry name" value="PROPHAGE INTEGRASE"/>
    <property type="match status" value="1"/>
</dbReference>
<dbReference type="Pfam" id="PF13356">
    <property type="entry name" value="Arm-DNA-bind_3"/>
    <property type="match status" value="1"/>
</dbReference>
<dbReference type="Pfam" id="PF22022">
    <property type="entry name" value="Phage_int_M"/>
    <property type="match status" value="1"/>
</dbReference>
<evidence type="ECO:0000313" key="8">
    <source>
        <dbReference type="EMBL" id="TVO39454.1"/>
    </source>
</evidence>
<evidence type="ECO:0000256" key="2">
    <source>
        <dbReference type="ARBA" id="ARBA00022908"/>
    </source>
</evidence>
<evidence type="ECO:0000313" key="9">
    <source>
        <dbReference type="Proteomes" id="UP000319828"/>
    </source>
</evidence>
<dbReference type="Gene3D" id="3.30.160.390">
    <property type="entry name" value="Integrase, DNA-binding domain"/>
    <property type="match status" value="1"/>
</dbReference>
<gene>
    <name evidence="8" type="ORF">FOF44_02380</name>
</gene>
<sequence>MAKQVKPLNETQIKNAKPKEKEYILSDGYGLRLRIKVNGTKTWLLNYTHPILSKRVNFTLGSYPITSLKLAREKAREARELIEQGIDPKTHRDQSNHQEEIRLNTTLSHVMHQWLEIKKTMVSLDHAASIQRSLELHVLPSLGVVPISDITPQLAIQALKPLERKGNLEALRRLCQRLNDIMKFARNSGLIQFNPLTDIKEAFQKPKTENMKTLPPEMLPEFMSTLSRARIHFTTRCLIEWQLHTMVRPGEAAGARWDEIDWDEKLWRIPAKRMKRKRDHIVPLTNQTLSILDEMKAINGHGRSEFIFASYKDVSRHCCSETANMAIKRMGFKGMLVSHGLRSLASTTLNEQAQFDGDLVEAALAHVDKNKVRAAYNRSQYVEQRRDMMQWWSEHIEQAAK</sequence>
<evidence type="ECO:0000256" key="3">
    <source>
        <dbReference type="ARBA" id="ARBA00023125"/>
    </source>
</evidence>
<dbReference type="CDD" id="cd00801">
    <property type="entry name" value="INT_P4_C"/>
    <property type="match status" value="1"/>
</dbReference>
<dbReference type="GO" id="GO:0003677">
    <property type="term" value="F:DNA binding"/>
    <property type="evidence" value="ECO:0007669"/>
    <property type="project" value="UniProtKB-UniRule"/>
</dbReference>
<dbReference type="InterPro" id="IPR002104">
    <property type="entry name" value="Integrase_catalytic"/>
</dbReference>
<dbReference type="NCBIfam" id="NF007246">
    <property type="entry name" value="PRK09692.1"/>
    <property type="match status" value="1"/>
</dbReference>
<dbReference type="Proteomes" id="UP000319828">
    <property type="component" value="Unassembled WGS sequence"/>
</dbReference>
<protein>
    <submittedName>
        <fullName evidence="8">Tyrosine-type recombinase/integrase</fullName>
    </submittedName>
</protein>
<comment type="similarity">
    <text evidence="1">Belongs to the 'phage' integrase family.</text>
</comment>
<dbReference type="PROSITE" id="PS51898">
    <property type="entry name" value="TYR_RECOMBINASE"/>
    <property type="match status" value="1"/>
</dbReference>
<dbReference type="Gene3D" id="1.10.443.10">
    <property type="entry name" value="Intergrase catalytic core"/>
    <property type="match status" value="1"/>
</dbReference>
<dbReference type="AlphaFoldDB" id="A0A557PFP9"/>
<dbReference type="OrthoDB" id="9795573at2"/>
<dbReference type="Gene3D" id="1.10.150.130">
    <property type="match status" value="1"/>
</dbReference>
<dbReference type="PANTHER" id="PTHR30629:SF6">
    <property type="entry name" value="PROPHAGE INTEGRASE INTA-RELATED"/>
    <property type="match status" value="1"/>
</dbReference>
<name>A0A557PFP9_9VIBR</name>
<evidence type="ECO:0000259" key="6">
    <source>
        <dbReference type="PROSITE" id="PS51898"/>
    </source>
</evidence>
<dbReference type="InterPro" id="IPR013762">
    <property type="entry name" value="Integrase-like_cat_sf"/>
</dbReference>
<keyword evidence="4" id="KW-0233">DNA recombination</keyword>
<comment type="caution">
    <text evidence="8">The sequence shown here is derived from an EMBL/GenBank/DDBJ whole genome shotgun (WGS) entry which is preliminary data.</text>
</comment>
<dbReference type="InterPro" id="IPR011010">
    <property type="entry name" value="DNA_brk_join_enz"/>
</dbReference>
<dbReference type="EMBL" id="VMKJ01000002">
    <property type="protein sequence ID" value="TVO39454.1"/>
    <property type="molecule type" value="Genomic_DNA"/>
</dbReference>
<dbReference type="InterPro" id="IPR050808">
    <property type="entry name" value="Phage_Integrase"/>
</dbReference>
<dbReference type="InterPro" id="IPR044068">
    <property type="entry name" value="CB"/>
</dbReference>
<dbReference type="GO" id="GO:0015074">
    <property type="term" value="P:DNA integration"/>
    <property type="evidence" value="ECO:0007669"/>
    <property type="project" value="UniProtKB-KW"/>
</dbReference>
<dbReference type="GO" id="GO:0006310">
    <property type="term" value="P:DNA recombination"/>
    <property type="evidence" value="ECO:0007669"/>
    <property type="project" value="UniProtKB-KW"/>
</dbReference>
<evidence type="ECO:0000256" key="5">
    <source>
        <dbReference type="PROSITE-ProRule" id="PRU01248"/>
    </source>
</evidence>
<dbReference type="Pfam" id="PF00589">
    <property type="entry name" value="Phage_integrase"/>
    <property type="match status" value="1"/>
</dbReference>
<keyword evidence="3 5" id="KW-0238">DNA-binding</keyword>
<evidence type="ECO:0000256" key="4">
    <source>
        <dbReference type="ARBA" id="ARBA00023172"/>
    </source>
</evidence>
<dbReference type="InterPro" id="IPR038488">
    <property type="entry name" value="Integrase_DNA-bd_sf"/>
</dbReference>
<dbReference type="InterPro" id="IPR025166">
    <property type="entry name" value="Integrase_DNA_bind_dom"/>
</dbReference>
<dbReference type="SUPFAM" id="SSF56349">
    <property type="entry name" value="DNA breaking-rejoining enzymes"/>
    <property type="match status" value="1"/>
</dbReference>
<reference evidence="8 9" key="1">
    <citation type="submission" date="2019-07" db="EMBL/GenBank/DDBJ databases">
        <title>The draft genome sequence of Vibrio algivorus M1486.</title>
        <authorList>
            <person name="Meng X."/>
        </authorList>
    </citation>
    <scope>NUCLEOTIDE SEQUENCE [LARGE SCALE GENOMIC DNA]</scope>
    <source>
        <strain evidence="8 9">M1486</strain>
    </source>
</reference>
<proteinExistence type="inferred from homology"/>
<dbReference type="InterPro" id="IPR010998">
    <property type="entry name" value="Integrase_recombinase_N"/>
</dbReference>
<dbReference type="PROSITE" id="PS51900">
    <property type="entry name" value="CB"/>
    <property type="match status" value="1"/>
</dbReference>
<feature type="domain" description="Tyr recombinase" evidence="6">
    <location>
        <begin position="209"/>
        <end position="389"/>
    </location>
</feature>
<keyword evidence="2" id="KW-0229">DNA integration</keyword>
<evidence type="ECO:0000259" key="7">
    <source>
        <dbReference type="PROSITE" id="PS51900"/>
    </source>
</evidence>
<evidence type="ECO:0000256" key="1">
    <source>
        <dbReference type="ARBA" id="ARBA00008857"/>
    </source>
</evidence>